<keyword evidence="3" id="KW-1185">Reference proteome</keyword>
<evidence type="ECO:0000256" key="1">
    <source>
        <dbReference type="SAM" id="MobiDB-lite"/>
    </source>
</evidence>
<dbReference type="OrthoDB" id="691673at2759"/>
<sequence>METGRGYAVDGDQRKGICSLAGQRGSIVTSSAQHGHPRALPQKFLAEPSSVLKTTMSVLSSCTSPDHPRRPKEATAVHLPEGRRRD</sequence>
<comment type="caution">
    <text evidence="2">The sequence shown here is derived from an EMBL/GenBank/DDBJ whole genome shotgun (WGS) entry which is preliminary data.</text>
</comment>
<feature type="compositionally biased region" description="Basic and acidic residues" evidence="1">
    <location>
        <begin position="66"/>
        <end position="86"/>
    </location>
</feature>
<dbReference type="EMBL" id="JADCNL010000014">
    <property type="protein sequence ID" value="KAG0452511.1"/>
    <property type="molecule type" value="Genomic_DNA"/>
</dbReference>
<gene>
    <name evidence="2" type="ORF">HPP92_025175</name>
</gene>
<reference evidence="2 3" key="1">
    <citation type="journal article" date="2020" name="Nat. Food">
        <title>A phased Vanilla planifolia genome enables genetic improvement of flavour and production.</title>
        <authorList>
            <person name="Hasing T."/>
            <person name="Tang H."/>
            <person name="Brym M."/>
            <person name="Khazi F."/>
            <person name="Huang T."/>
            <person name="Chambers A.H."/>
        </authorList>
    </citation>
    <scope>NUCLEOTIDE SEQUENCE [LARGE SCALE GENOMIC DNA]</scope>
    <source>
        <tissue evidence="2">Leaf</tissue>
    </source>
</reference>
<name>A0A835PEW4_VANPL</name>
<evidence type="ECO:0000313" key="2">
    <source>
        <dbReference type="EMBL" id="KAG0452511.1"/>
    </source>
</evidence>
<accession>A0A835PEW4</accession>
<dbReference type="Proteomes" id="UP000636800">
    <property type="component" value="Unassembled WGS sequence"/>
</dbReference>
<feature type="region of interest" description="Disordered" evidence="1">
    <location>
        <begin position="60"/>
        <end position="86"/>
    </location>
</feature>
<protein>
    <submittedName>
        <fullName evidence="2">Uncharacterized protein</fullName>
    </submittedName>
</protein>
<evidence type="ECO:0000313" key="3">
    <source>
        <dbReference type="Proteomes" id="UP000636800"/>
    </source>
</evidence>
<proteinExistence type="predicted"/>
<organism evidence="2 3">
    <name type="scientific">Vanilla planifolia</name>
    <name type="common">Vanilla</name>
    <dbReference type="NCBI Taxonomy" id="51239"/>
    <lineage>
        <taxon>Eukaryota</taxon>
        <taxon>Viridiplantae</taxon>
        <taxon>Streptophyta</taxon>
        <taxon>Embryophyta</taxon>
        <taxon>Tracheophyta</taxon>
        <taxon>Spermatophyta</taxon>
        <taxon>Magnoliopsida</taxon>
        <taxon>Liliopsida</taxon>
        <taxon>Asparagales</taxon>
        <taxon>Orchidaceae</taxon>
        <taxon>Vanilloideae</taxon>
        <taxon>Vanilleae</taxon>
        <taxon>Vanilla</taxon>
    </lineage>
</organism>
<dbReference type="AlphaFoldDB" id="A0A835PEW4"/>